<gene>
    <name evidence="2" type="ORF">C2S53_011995</name>
</gene>
<dbReference type="PANTHER" id="PTHR37614">
    <property type="entry name" value="OS02G0121400 PROTEIN"/>
    <property type="match status" value="1"/>
</dbReference>
<feature type="region of interest" description="Disordered" evidence="1">
    <location>
        <begin position="194"/>
        <end position="224"/>
    </location>
</feature>
<protein>
    <submittedName>
        <fullName evidence="2">Uncharacterized protein</fullName>
    </submittedName>
</protein>
<evidence type="ECO:0000313" key="3">
    <source>
        <dbReference type="Proteomes" id="UP001190926"/>
    </source>
</evidence>
<evidence type="ECO:0000256" key="1">
    <source>
        <dbReference type="SAM" id="MobiDB-lite"/>
    </source>
</evidence>
<evidence type="ECO:0000313" key="2">
    <source>
        <dbReference type="EMBL" id="KAH6820275.1"/>
    </source>
</evidence>
<name>A0AAD4IS54_PERFH</name>
<proteinExistence type="predicted"/>
<dbReference type="Proteomes" id="UP001190926">
    <property type="component" value="Unassembled WGS sequence"/>
</dbReference>
<comment type="caution">
    <text evidence="2">The sequence shown here is derived from an EMBL/GenBank/DDBJ whole genome shotgun (WGS) entry which is preliminary data.</text>
</comment>
<feature type="compositionally biased region" description="Basic residues" evidence="1">
    <location>
        <begin position="117"/>
        <end position="126"/>
    </location>
</feature>
<dbReference type="EMBL" id="SDAM02004199">
    <property type="protein sequence ID" value="KAH6820275.1"/>
    <property type="molecule type" value="Genomic_DNA"/>
</dbReference>
<feature type="region of interest" description="Disordered" evidence="1">
    <location>
        <begin position="81"/>
        <end position="129"/>
    </location>
</feature>
<feature type="compositionally biased region" description="Polar residues" evidence="1">
    <location>
        <begin position="194"/>
        <end position="205"/>
    </location>
</feature>
<feature type="compositionally biased region" description="Basic and acidic residues" evidence="1">
    <location>
        <begin position="81"/>
        <end position="91"/>
    </location>
</feature>
<accession>A0AAD4IS54</accession>
<sequence length="281" mass="30981">MEQSASSSSSLLASATEDEIIVSQILLDLRNLMSLSESLSNYNWGCRRKRSCLDPPPPPPLTSASFSLENRIEEKRARIKAEEAAQDEKHVGAARTTASPDTPLSFSLSESDEKPKHSSKKTSKKRSREEYLDMIEGLTQRRELLAGEIENVKKYYNKLMADNAQLKAMKQKVLNSGMSLGTELSQQYRIDHQPSTANPTAQESVGPTAAHLQPSDGGLGSVNHGGPLGFDLNLPAEEAFGVELYRPLDVSRPIADKRAIFAEARRKRIGIIKTKSTRTMV</sequence>
<reference evidence="2 3" key="1">
    <citation type="journal article" date="2021" name="Nat. Commun.">
        <title>Incipient diploidization of the medicinal plant Perilla within 10,000 years.</title>
        <authorList>
            <person name="Zhang Y."/>
            <person name="Shen Q."/>
            <person name="Leng L."/>
            <person name="Zhang D."/>
            <person name="Chen S."/>
            <person name="Shi Y."/>
            <person name="Ning Z."/>
            <person name="Chen S."/>
        </authorList>
    </citation>
    <scope>NUCLEOTIDE SEQUENCE [LARGE SCALE GENOMIC DNA]</scope>
    <source>
        <strain evidence="3">cv. PC099</strain>
    </source>
</reference>
<keyword evidence="3" id="KW-1185">Reference proteome</keyword>
<organism evidence="2 3">
    <name type="scientific">Perilla frutescens var. hirtella</name>
    <name type="common">Perilla citriodora</name>
    <name type="synonym">Perilla setoyensis</name>
    <dbReference type="NCBI Taxonomy" id="608512"/>
    <lineage>
        <taxon>Eukaryota</taxon>
        <taxon>Viridiplantae</taxon>
        <taxon>Streptophyta</taxon>
        <taxon>Embryophyta</taxon>
        <taxon>Tracheophyta</taxon>
        <taxon>Spermatophyta</taxon>
        <taxon>Magnoliopsida</taxon>
        <taxon>eudicotyledons</taxon>
        <taxon>Gunneridae</taxon>
        <taxon>Pentapetalae</taxon>
        <taxon>asterids</taxon>
        <taxon>lamiids</taxon>
        <taxon>Lamiales</taxon>
        <taxon>Lamiaceae</taxon>
        <taxon>Nepetoideae</taxon>
        <taxon>Elsholtzieae</taxon>
        <taxon>Perilla</taxon>
    </lineage>
</organism>
<dbReference type="PANTHER" id="PTHR37614:SF2">
    <property type="entry name" value="OS02G0121400 PROTEIN"/>
    <property type="match status" value="1"/>
</dbReference>
<feature type="region of interest" description="Disordered" evidence="1">
    <location>
        <begin position="48"/>
        <end position="68"/>
    </location>
</feature>
<feature type="compositionally biased region" description="Polar residues" evidence="1">
    <location>
        <begin position="96"/>
        <end position="109"/>
    </location>
</feature>
<dbReference type="AlphaFoldDB" id="A0AAD4IS54"/>